<gene>
    <name evidence="6" type="ORF">Cni_G28319</name>
</gene>
<accession>A0AAQ3QNP7</accession>
<keyword evidence="1" id="KW-0479">Metal-binding</keyword>
<dbReference type="GO" id="GO:0005634">
    <property type="term" value="C:nucleus"/>
    <property type="evidence" value="ECO:0007669"/>
    <property type="project" value="TreeGrafter"/>
</dbReference>
<dbReference type="GO" id="GO:0010468">
    <property type="term" value="P:regulation of gene expression"/>
    <property type="evidence" value="ECO:0007669"/>
    <property type="project" value="TreeGrafter"/>
</dbReference>
<dbReference type="SMART" id="SM00545">
    <property type="entry name" value="JmjN"/>
    <property type="match status" value="1"/>
</dbReference>
<dbReference type="SUPFAM" id="SSF51197">
    <property type="entry name" value="Clavaminate synthase-like"/>
    <property type="match status" value="1"/>
</dbReference>
<dbReference type="Pfam" id="PF02375">
    <property type="entry name" value="JmjN"/>
    <property type="match status" value="1"/>
</dbReference>
<dbReference type="InterPro" id="IPR003347">
    <property type="entry name" value="JmjC_dom"/>
</dbReference>
<evidence type="ECO:0000313" key="6">
    <source>
        <dbReference type="EMBL" id="WOL19521.1"/>
    </source>
</evidence>
<protein>
    <submittedName>
        <fullName evidence="6">Lysine-specific demethylase JMJ706-like isoform X2</fullName>
    </submittedName>
</protein>
<dbReference type="EMBL" id="CP136898">
    <property type="protein sequence ID" value="WOL19521.1"/>
    <property type="molecule type" value="Genomic_DNA"/>
</dbReference>
<dbReference type="InterPro" id="IPR004198">
    <property type="entry name" value="Znf_C5HC2"/>
</dbReference>
<feature type="domain" description="JmjC" evidence="5">
    <location>
        <begin position="244"/>
        <end position="441"/>
    </location>
</feature>
<sequence length="855" mass="96320">MVEGRSYLSREATNALEILKRKRLQQKKSGVVPESINATNTTSRSGGDALRSSASCGTRIHGNVDAFSRRSISVKEAFSKHKMKKFDMSDSQWIKKIPECPIFCPSMEEFKSPLHYLQQIAPVASKYGICKIISPISASVPAGVVLMKEQAGFKFSTRVQPLRLADWTANDMVTFFTSGRKYTFREFEKMANKEFSRRYSSTGCLPEKFVEEQFWHEIAFGKTELVEYACDVDGSAFSSSPKDKLGQSNWNLKRFSRLSKSVLRHLENAIPVSIKFLWLMVFLYTGFEIVLVSSQGVTDPMLYIGMLFSMFAWHVEDHYLYSISYHHCGAPKTWYGIPGHAAPDFEKVVQHHVYDSDILQGEGENAAFDVLLGKTTMFPPNVLLEHDVPVYKAVQKPGEFIITFPRAYHAGFSHGFNCGEAVNFAIGDWFPLGYMASQQYALLNRLPLLPHEELLCREAVALSNELLNSDSKSPRLLTENFTSQRSIKLSFVYLMRFQHQARWSLMKLGARACINSQAVLCSICKRDCYVSYVKCNCNKDPICLRHERELRSCRCNFDRVMFLRENILELETLSMKFEQDNDVLHEIQKQDQQGNDFYLWSSSFFNANDNGYAPYCETKLESISNVRDHNQEHLKNCILHSDKHETLESMSSAPMTSFTGLNGIPSYSHVCSKDGGKKSCTSSCQSAFGSSNTSVVEECDDSDSEIFRVKRRPQIKLEKESASDVADSSHQGLKRLKKLHLEGRHLHVASTKFNLGRTENLASAGHIIPKNKPAFSRASQGMVPVSKTRGYSSVDKVVKLKVSQTKGNSLKSNLPGPSMDSPSNELGPMRLKVRGPTFANGAAEQLGRSRKFLGN</sequence>
<proteinExistence type="predicted"/>
<dbReference type="Pfam" id="PF02928">
    <property type="entry name" value="zf-C5HC2"/>
    <property type="match status" value="1"/>
</dbReference>
<feature type="domain" description="JmjN" evidence="4">
    <location>
        <begin position="100"/>
        <end position="141"/>
    </location>
</feature>
<dbReference type="GO" id="GO:0141052">
    <property type="term" value="F:histone H3 demethylase activity"/>
    <property type="evidence" value="ECO:0007669"/>
    <property type="project" value="UniProtKB-ARBA"/>
</dbReference>
<dbReference type="GO" id="GO:0000785">
    <property type="term" value="C:chromatin"/>
    <property type="evidence" value="ECO:0007669"/>
    <property type="project" value="TreeGrafter"/>
</dbReference>
<dbReference type="Pfam" id="PF02373">
    <property type="entry name" value="JmjC"/>
    <property type="match status" value="1"/>
</dbReference>
<name>A0AAQ3QNP7_9LILI</name>
<evidence type="ECO:0000256" key="3">
    <source>
        <dbReference type="SAM" id="MobiDB-lite"/>
    </source>
</evidence>
<dbReference type="PROSITE" id="PS51183">
    <property type="entry name" value="JMJN"/>
    <property type="match status" value="1"/>
</dbReference>
<feature type="region of interest" description="Disordered" evidence="3">
    <location>
        <begin position="803"/>
        <end position="825"/>
    </location>
</feature>
<keyword evidence="2" id="KW-0408">Iron</keyword>
<organism evidence="6 7">
    <name type="scientific">Canna indica</name>
    <name type="common">Indian-shot</name>
    <dbReference type="NCBI Taxonomy" id="4628"/>
    <lineage>
        <taxon>Eukaryota</taxon>
        <taxon>Viridiplantae</taxon>
        <taxon>Streptophyta</taxon>
        <taxon>Embryophyta</taxon>
        <taxon>Tracheophyta</taxon>
        <taxon>Spermatophyta</taxon>
        <taxon>Magnoliopsida</taxon>
        <taxon>Liliopsida</taxon>
        <taxon>Zingiberales</taxon>
        <taxon>Cannaceae</taxon>
        <taxon>Canna</taxon>
    </lineage>
</organism>
<evidence type="ECO:0000256" key="2">
    <source>
        <dbReference type="ARBA" id="ARBA00023004"/>
    </source>
</evidence>
<feature type="region of interest" description="Disordered" evidence="3">
    <location>
        <begin position="29"/>
        <end position="54"/>
    </location>
</feature>
<dbReference type="GO" id="GO:0046872">
    <property type="term" value="F:metal ion binding"/>
    <property type="evidence" value="ECO:0007669"/>
    <property type="project" value="UniProtKB-KW"/>
</dbReference>
<dbReference type="AlphaFoldDB" id="A0AAQ3QNP7"/>
<dbReference type="SMART" id="SM00558">
    <property type="entry name" value="JmjC"/>
    <property type="match status" value="1"/>
</dbReference>
<evidence type="ECO:0000256" key="1">
    <source>
        <dbReference type="ARBA" id="ARBA00022723"/>
    </source>
</evidence>
<dbReference type="Gene3D" id="2.60.120.650">
    <property type="entry name" value="Cupin"/>
    <property type="match status" value="1"/>
</dbReference>
<evidence type="ECO:0000313" key="7">
    <source>
        <dbReference type="Proteomes" id="UP001327560"/>
    </source>
</evidence>
<dbReference type="PROSITE" id="PS51184">
    <property type="entry name" value="JMJC"/>
    <property type="match status" value="1"/>
</dbReference>
<reference evidence="6 7" key="1">
    <citation type="submission" date="2023-10" db="EMBL/GenBank/DDBJ databases">
        <title>Chromosome-scale genome assembly provides insights into flower coloration mechanisms of Canna indica.</title>
        <authorList>
            <person name="Li C."/>
        </authorList>
    </citation>
    <scope>NUCLEOTIDE SEQUENCE [LARGE SCALE GENOMIC DNA]</scope>
    <source>
        <tissue evidence="6">Flower</tissue>
    </source>
</reference>
<dbReference type="Proteomes" id="UP001327560">
    <property type="component" value="Chromosome 9"/>
</dbReference>
<dbReference type="PANTHER" id="PTHR10694:SF33">
    <property type="entry name" value="LYSINE-SPECIFIC DEMETHYLASE 5"/>
    <property type="match status" value="1"/>
</dbReference>
<evidence type="ECO:0000259" key="5">
    <source>
        <dbReference type="PROSITE" id="PS51184"/>
    </source>
</evidence>
<evidence type="ECO:0000259" key="4">
    <source>
        <dbReference type="PROSITE" id="PS51183"/>
    </source>
</evidence>
<keyword evidence="7" id="KW-1185">Reference proteome</keyword>
<dbReference type="InterPro" id="IPR003349">
    <property type="entry name" value="JmjN"/>
</dbReference>
<feature type="compositionally biased region" description="Polar residues" evidence="3">
    <location>
        <begin position="36"/>
        <end position="45"/>
    </location>
</feature>
<dbReference type="PANTHER" id="PTHR10694">
    <property type="entry name" value="LYSINE-SPECIFIC DEMETHYLASE"/>
    <property type="match status" value="1"/>
</dbReference>